<keyword evidence="6" id="KW-0539">Nucleus</keyword>
<dbReference type="Pfam" id="PF01774">
    <property type="entry name" value="UreD"/>
    <property type="match status" value="1"/>
</dbReference>
<dbReference type="EMBL" id="JAZDWU010000006">
    <property type="protein sequence ID" value="KAK9998331.1"/>
    <property type="molecule type" value="Genomic_DNA"/>
</dbReference>
<dbReference type="GO" id="GO:0000781">
    <property type="term" value="C:chromosome, telomeric region"/>
    <property type="evidence" value="ECO:0007669"/>
    <property type="project" value="UniProtKB-SubCell"/>
</dbReference>
<protein>
    <recommendedName>
        <fullName evidence="8">Telomere-associated protein Rif1 N-terminal domain-containing protein</fullName>
    </recommendedName>
</protein>
<organism evidence="9 10">
    <name type="scientific">Lithocarpus litseifolius</name>
    <dbReference type="NCBI Taxonomy" id="425828"/>
    <lineage>
        <taxon>Eukaryota</taxon>
        <taxon>Viridiplantae</taxon>
        <taxon>Streptophyta</taxon>
        <taxon>Embryophyta</taxon>
        <taxon>Tracheophyta</taxon>
        <taxon>Spermatophyta</taxon>
        <taxon>Magnoliopsida</taxon>
        <taxon>eudicotyledons</taxon>
        <taxon>Gunneridae</taxon>
        <taxon>Pentapetalae</taxon>
        <taxon>rosids</taxon>
        <taxon>fabids</taxon>
        <taxon>Fagales</taxon>
        <taxon>Fagaceae</taxon>
        <taxon>Lithocarpus</taxon>
    </lineage>
</organism>
<evidence type="ECO:0000256" key="7">
    <source>
        <dbReference type="ARBA" id="ARBA00023306"/>
    </source>
</evidence>
<dbReference type="Pfam" id="PF12231">
    <property type="entry name" value="Rif1_N"/>
    <property type="match status" value="1"/>
</dbReference>
<dbReference type="PANTHER" id="PTHR22928:SF3">
    <property type="entry name" value="TELOMERE-ASSOCIATED PROTEIN RIF1"/>
    <property type="match status" value="1"/>
</dbReference>
<evidence type="ECO:0000259" key="8">
    <source>
        <dbReference type="Pfam" id="PF12231"/>
    </source>
</evidence>
<dbReference type="InterPro" id="IPR002669">
    <property type="entry name" value="UreD"/>
</dbReference>
<dbReference type="GO" id="GO:0000723">
    <property type="term" value="P:telomere maintenance"/>
    <property type="evidence" value="ECO:0007669"/>
    <property type="project" value="TreeGrafter"/>
</dbReference>
<keyword evidence="10" id="KW-1185">Reference proteome</keyword>
<evidence type="ECO:0000256" key="2">
    <source>
        <dbReference type="ARBA" id="ARBA00004574"/>
    </source>
</evidence>
<sequence>MASDGKVVVEKVGEKSSVTRCFSNYPLKLIIPRKVGPSKTDAVWIYSLTYGGGIVSGDSISCEFTIGDACTTVLKTQALTKVYKSMGSNCSEQVLESVCNLGVWCISIQQFNAPFLDSHYNSLLQAVVHALDNPIGSLSTTFEAIRVLVKDMKQILLTKMKELLNQGMKVQAIHAWGWFICLLGSYAMKNRQLTNEMLKIPENTFSDLNPQVQIASQFAWEGLIDALIHPPIVSCEKNASRKEKGVQHLQRSRETSDKIQANGFLKSLRLVMNPLTGSYQVNVIYPSTHHA</sequence>
<feature type="domain" description="Telomere-associated protein Rif1 N-terminal" evidence="8">
    <location>
        <begin position="152"/>
        <end position="230"/>
    </location>
</feature>
<proteinExistence type="predicted"/>
<dbReference type="Proteomes" id="UP001459277">
    <property type="component" value="Unassembled WGS sequence"/>
</dbReference>
<accession>A0AAW2CJV7</accession>
<evidence type="ECO:0000313" key="9">
    <source>
        <dbReference type="EMBL" id="KAK9998331.1"/>
    </source>
</evidence>
<gene>
    <name evidence="9" type="ORF">SO802_017934</name>
</gene>
<keyword evidence="3" id="KW-0158">Chromosome</keyword>
<dbReference type="InterPro" id="IPR022031">
    <property type="entry name" value="Rif1_N"/>
</dbReference>
<dbReference type="PANTHER" id="PTHR22928">
    <property type="entry name" value="TELOMERE-ASSOCIATED PROTEIN RIF1"/>
    <property type="match status" value="1"/>
</dbReference>
<evidence type="ECO:0000313" key="10">
    <source>
        <dbReference type="Proteomes" id="UP001459277"/>
    </source>
</evidence>
<evidence type="ECO:0000256" key="1">
    <source>
        <dbReference type="ARBA" id="ARBA00004123"/>
    </source>
</evidence>
<dbReference type="GO" id="GO:0005634">
    <property type="term" value="C:nucleus"/>
    <property type="evidence" value="ECO:0007669"/>
    <property type="project" value="UniProtKB-SubCell"/>
</dbReference>
<evidence type="ECO:0000256" key="3">
    <source>
        <dbReference type="ARBA" id="ARBA00022454"/>
    </source>
</evidence>
<reference evidence="9 10" key="1">
    <citation type="submission" date="2024-01" db="EMBL/GenBank/DDBJ databases">
        <title>A telomere-to-telomere, gap-free genome of sweet tea (Lithocarpus litseifolius).</title>
        <authorList>
            <person name="Zhou J."/>
        </authorList>
    </citation>
    <scope>NUCLEOTIDE SEQUENCE [LARGE SCALE GENOMIC DNA]</scope>
    <source>
        <strain evidence="9">Zhou-2022a</strain>
        <tissue evidence="9">Leaf</tissue>
    </source>
</reference>
<keyword evidence="7" id="KW-0131">Cell cycle</keyword>
<dbReference type="GO" id="GO:0016151">
    <property type="term" value="F:nickel cation binding"/>
    <property type="evidence" value="ECO:0007669"/>
    <property type="project" value="InterPro"/>
</dbReference>
<evidence type="ECO:0000256" key="4">
    <source>
        <dbReference type="ARBA" id="ARBA00022895"/>
    </source>
</evidence>
<evidence type="ECO:0000256" key="5">
    <source>
        <dbReference type="ARBA" id="ARBA00023186"/>
    </source>
</evidence>
<keyword evidence="4" id="KW-0779">Telomere</keyword>
<evidence type="ECO:0000256" key="6">
    <source>
        <dbReference type="ARBA" id="ARBA00023242"/>
    </source>
</evidence>
<keyword evidence="5" id="KW-0143">Chaperone</keyword>
<dbReference type="AlphaFoldDB" id="A0AAW2CJV7"/>
<comment type="caution">
    <text evidence="9">The sequence shown here is derived from an EMBL/GenBank/DDBJ whole genome shotgun (WGS) entry which is preliminary data.</text>
</comment>
<name>A0AAW2CJV7_9ROSI</name>
<comment type="subcellular location">
    <subcellularLocation>
        <location evidence="2">Chromosome</location>
        <location evidence="2">Telomere</location>
    </subcellularLocation>
    <subcellularLocation>
        <location evidence="1">Nucleus</location>
    </subcellularLocation>
</comment>